<dbReference type="EMBL" id="QUZK01000046">
    <property type="protein sequence ID" value="RFF29454.1"/>
    <property type="molecule type" value="Genomic_DNA"/>
</dbReference>
<dbReference type="Pfam" id="PF03781">
    <property type="entry name" value="FGE-sulfatase"/>
    <property type="match status" value="2"/>
</dbReference>
<reference evidence="6 7" key="1">
    <citation type="submission" date="2018-08" db="EMBL/GenBank/DDBJ databases">
        <title>Wenzhouxiangella salilacus sp. nov., a novel bacterium isolated from a saline lake in Xinjiang Province, China.</title>
        <authorList>
            <person name="Han S."/>
        </authorList>
    </citation>
    <scope>NUCLEOTIDE SEQUENCE [LARGE SCALE GENOMIC DNA]</scope>
    <source>
        <strain evidence="6 7">XDB06</strain>
    </source>
</reference>
<dbReference type="RefSeq" id="WP_116651480.1">
    <property type="nucleotide sequence ID" value="NZ_QUZK01000046.1"/>
</dbReference>
<dbReference type="PANTHER" id="PTHR23150:SF36">
    <property type="entry name" value="HERCYNINE OXYGENASE"/>
    <property type="match status" value="1"/>
</dbReference>
<keyword evidence="1" id="KW-0560">Oxidoreductase</keyword>
<proteinExistence type="predicted"/>
<dbReference type="SUPFAM" id="SSF56436">
    <property type="entry name" value="C-type lectin-like"/>
    <property type="match status" value="1"/>
</dbReference>
<dbReference type="OrthoDB" id="9768004at2"/>
<dbReference type="InterPro" id="IPR016187">
    <property type="entry name" value="CTDL_fold"/>
</dbReference>
<evidence type="ECO:0000259" key="4">
    <source>
        <dbReference type="Pfam" id="PF03781"/>
    </source>
</evidence>
<feature type="domain" description="Sulfatase-modifying factor enzyme-like" evidence="4">
    <location>
        <begin position="372"/>
        <end position="447"/>
    </location>
</feature>
<organism evidence="6 7">
    <name type="scientific">Wenzhouxiangella sediminis</name>
    <dbReference type="NCBI Taxonomy" id="1792836"/>
    <lineage>
        <taxon>Bacteria</taxon>
        <taxon>Pseudomonadati</taxon>
        <taxon>Pseudomonadota</taxon>
        <taxon>Gammaproteobacteria</taxon>
        <taxon>Chromatiales</taxon>
        <taxon>Wenzhouxiangellaceae</taxon>
        <taxon>Wenzhouxiangella</taxon>
    </lineage>
</organism>
<gene>
    <name evidence="6" type="ORF">DZC52_12465</name>
</gene>
<dbReference type="PANTHER" id="PTHR23150">
    <property type="entry name" value="SULFATASE MODIFYING FACTOR 1, 2"/>
    <property type="match status" value="1"/>
</dbReference>
<evidence type="ECO:0000256" key="2">
    <source>
        <dbReference type="ARBA" id="ARBA00023004"/>
    </source>
</evidence>
<dbReference type="GO" id="GO:0052699">
    <property type="term" value="P:ergothioneine biosynthetic process"/>
    <property type="evidence" value="ECO:0007669"/>
    <property type="project" value="InterPro"/>
</dbReference>
<evidence type="ECO:0000259" key="5">
    <source>
        <dbReference type="Pfam" id="PF12867"/>
    </source>
</evidence>
<dbReference type="Gene3D" id="3.90.1580.10">
    <property type="entry name" value="paralog of FGE (formylglycine-generating enzyme)"/>
    <property type="match status" value="1"/>
</dbReference>
<evidence type="ECO:0000313" key="6">
    <source>
        <dbReference type="EMBL" id="RFF29454.1"/>
    </source>
</evidence>
<dbReference type="InterPro" id="IPR005532">
    <property type="entry name" value="SUMF_dom"/>
</dbReference>
<dbReference type="Proteomes" id="UP000260351">
    <property type="component" value="Unassembled WGS sequence"/>
</dbReference>
<evidence type="ECO:0000256" key="3">
    <source>
        <dbReference type="ARBA" id="ARBA00037882"/>
    </source>
</evidence>
<dbReference type="InterPro" id="IPR051043">
    <property type="entry name" value="Sulfatase_Mod_Factor_Kinase"/>
</dbReference>
<dbReference type="AlphaFoldDB" id="A0A3E1K6Z9"/>
<evidence type="ECO:0000313" key="7">
    <source>
        <dbReference type="Proteomes" id="UP000260351"/>
    </source>
</evidence>
<keyword evidence="7" id="KW-1185">Reference proteome</keyword>
<feature type="domain" description="DinB-like" evidence="5">
    <location>
        <begin position="40"/>
        <end position="174"/>
    </location>
</feature>
<accession>A0A3E1K6Z9</accession>
<name>A0A3E1K6Z9_9GAMM</name>
<sequence>MTEAGAQLRAAPAPRAEPVPACNDLAVDAISRERLTRDFLAVRAATENLAATLTAEDQNIQSMPGASPVKWHRAHTTWFFETFVLKPHHADWREIDPAWAYLFNSYYNGVGEQYPRPQRGLISRPDVGEVGRYRSAVDQAVVELIESAPIERWQELAAIVRLGLNHEQQHQELIATDLKHGFSQNPLHPAWTDRPAAAEREAAELRWIGFEERIAQIGAFDDGRFCFDNEMPRHREVVESFQLASRPVTCGEYLAFMEDGGYGKADLWLSDGWAWLQETRIDAPLYWQRDDDGRWWQYTLGGLRPVDEDETLAHVSFYEAFAYAQWAGARLPTEAEWEIAAGSATDGNGPFADDGRLHPTAVTEDRNGSPAGMFGNVWEWTASSYAPYPGFQAPRGAVGEYNGKFMANQMVLRGGSCATPKGHVRATYRNFFYPPDRWQFSGIRLARRA</sequence>
<feature type="domain" description="Sulfatase-modifying factor enzyme-like" evidence="4">
    <location>
        <begin position="219"/>
        <end position="350"/>
    </location>
</feature>
<dbReference type="Pfam" id="PF12867">
    <property type="entry name" value="DinB_2"/>
    <property type="match status" value="1"/>
</dbReference>
<protein>
    <submittedName>
        <fullName evidence="6">Ergothioneine biosynthesis protein EgtB</fullName>
    </submittedName>
</protein>
<evidence type="ECO:0000256" key="1">
    <source>
        <dbReference type="ARBA" id="ARBA00023002"/>
    </source>
</evidence>
<comment type="caution">
    <text evidence="6">The sequence shown here is derived from an EMBL/GenBank/DDBJ whole genome shotgun (WGS) entry which is preliminary data.</text>
</comment>
<dbReference type="InterPro" id="IPR017806">
    <property type="entry name" value="EgtB"/>
</dbReference>
<dbReference type="NCBIfam" id="TIGR03440">
    <property type="entry name" value="egtB_TIGR03440"/>
    <property type="match status" value="1"/>
</dbReference>
<dbReference type="InterPro" id="IPR042095">
    <property type="entry name" value="SUMF_sf"/>
</dbReference>
<dbReference type="InterPro" id="IPR024775">
    <property type="entry name" value="DinB-like"/>
</dbReference>
<comment type="pathway">
    <text evidence="3">Amino-acid biosynthesis; ergothioneine biosynthesis.</text>
</comment>
<keyword evidence="2" id="KW-0408">Iron</keyword>